<dbReference type="InterPro" id="IPR045607">
    <property type="entry name" value="DUF6452"/>
</dbReference>
<protein>
    <submittedName>
        <fullName evidence="1">DUF6452 family protein</fullName>
    </submittedName>
</protein>
<dbReference type="EMBL" id="CP133721">
    <property type="protein sequence ID" value="WMW77406.1"/>
    <property type="molecule type" value="Genomic_DNA"/>
</dbReference>
<organism evidence="1 2">
    <name type="scientific">Flavobacterium nakdongensis</name>
    <dbReference type="NCBI Taxonomy" id="3073563"/>
    <lineage>
        <taxon>Bacteria</taxon>
        <taxon>Pseudomonadati</taxon>
        <taxon>Bacteroidota</taxon>
        <taxon>Flavobacteriia</taxon>
        <taxon>Flavobacteriales</taxon>
        <taxon>Flavobacteriaceae</taxon>
        <taxon>Flavobacterium</taxon>
    </lineage>
</organism>
<gene>
    <name evidence="1" type="ORF">RF683_07880</name>
</gene>
<dbReference type="Pfam" id="PF20050">
    <property type="entry name" value="DUF6452"/>
    <property type="match status" value="1"/>
</dbReference>
<evidence type="ECO:0000313" key="1">
    <source>
        <dbReference type="EMBL" id="WMW77406.1"/>
    </source>
</evidence>
<evidence type="ECO:0000313" key="2">
    <source>
        <dbReference type="Proteomes" id="UP001180481"/>
    </source>
</evidence>
<reference evidence="1" key="1">
    <citation type="submission" date="2023-09" db="EMBL/GenBank/DDBJ databases">
        <title>Flavobacterium sp. 20NA77.7 isolated from freshwater.</title>
        <authorList>
            <person name="Le V."/>
            <person name="Ko S.-R."/>
            <person name="Ahn C.-Y."/>
            <person name="Oh H.-M."/>
        </authorList>
    </citation>
    <scope>NUCLEOTIDE SEQUENCE</scope>
    <source>
        <strain evidence="1">20NA77.7</strain>
    </source>
</reference>
<keyword evidence="2" id="KW-1185">Reference proteome</keyword>
<dbReference type="Proteomes" id="UP001180481">
    <property type="component" value="Chromosome"/>
</dbReference>
<sequence>MNGKLLLLLGLTFLLSSCEKDDICAESTPTTPKVVIEFYDAANPTTAKNVSNLVVTSPDFTKALSPFSGTNKIKVPLKTFQDNTVLHFIQNGGTTLTTDDNLDVLTFSYSRTTSYVSRACGFRTLFSLNTVNPVVLTPDSNNWIQNIVIVQSSIANETETHVKLYF</sequence>
<dbReference type="PROSITE" id="PS51257">
    <property type="entry name" value="PROKAR_LIPOPROTEIN"/>
    <property type="match status" value="1"/>
</dbReference>
<accession>A0ABY9R813</accession>
<dbReference type="RefSeq" id="WP_309531780.1">
    <property type="nucleotide sequence ID" value="NZ_CP133721.1"/>
</dbReference>
<name>A0ABY9R813_9FLAO</name>
<proteinExistence type="predicted"/>